<name>A0A6C0U717_9GAMM</name>
<dbReference type="Proteomes" id="UP000477680">
    <property type="component" value="Chromosome"/>
</dbReference>
<evidence type="ECO:0000313" key="2">
    <source>
        <dbReference type="EMBL" id="QIB67129.1"/>
    </source>
</evidence>
<dbReference type="InterPro" id="IPR049191">
    <property type="entry name" value="SutA_RBD"/>
</dbReference>
<accession>A0A6C0U717</accession>
<sequence length="124" mass="13608">MDTMTPAQFQSFVEDALSQIRTAACATIQLDRCYSRADQIGRLAHDILTTYRPHFDTHHALTETPMSIGHNPPQTVITDRARLDADIAAFLARGGVITAVAQGVGKDSRITPPYNPSMFSHAKK</sequence>
<dbReference type="RefSeq" id="WP_163496556.1">
    <property type="nucleotide sequence ID" value="NZ_CP048711.1"/>
</dbReference>
<keyword evidence="3" id="KW-1185">Reference proteome</keyword>
<gene>
    <name evidence="2" type="ORF">G3T16_18725</name>
</gene>
<proteinExistence type="predicted"/>
<dbReference type="EMBL" id="CP048711">
    <property type="protein sequence ID" value="QIB67129.1"/>
    <property type="molecule type" value="Genomic_DNA"/>
</dbReference>
<dbReference type="AlphaFoldDB" id="A0A6C0U717"/>
<feature type="domain" description="Transcriptional regulator SutA RNAP-binding" evidence="1">
    <location>
        <begin position="79"/>
        <end position="105"/>
    </location>
</feature>
<reference evidence="2 3" key="1">
    <citation type="submission" date="2020-02" db="EMBL/GenBank/DDBJ databases">
        <title>Genome sequencing for Kineobactrum sp. M2.</title>
        <authorList>
            <person name="Park S.-J."/>
        </authorList>
    </citation>
    <scope>NUCLEOTIDE SEQUENCE [LARGE SCALE GENOMIC DNA]</scope>
    <source>
        <strain evidence="2 3">M2</strain>
    </source>
</reference>
<dbReference type="KEGG" id="kim:G3T16_18725"/>
<dbReference type="Pfam" id="PF20661">
    <property type="entry name" value="SutA-RBD"/>
    <property type="match status" value="1"/>
</dbReference>
<protein>
    <recommendedName>
        <fullName evidence="1">Transcriptional regulator SutA RNAP-binding domain-containing protein</fullName>
    </recommendedName>
</protein>
<evidence type="ECO:0000313" key="3">
    <source>
        <dbReference type="Proteomes" id="UP000477680"/>
    </source>
</evidence>
<evidence type="ECO:0000259" key="1">
    <source>
        <dbReference type="Pfam" id="PF20661"/>
    </source>
</evidence>
<organism evidence="2 3">
    <name type="scientific">Kineobactrum salinum</name>
    <dbReference type="NCBI Taxonomy" id="2708301"/>
    <lineage>
        <taxon>Bacteria</taxon>
        <taxon>Pseudomonadati</taxon>
        <taxon>Pseudomonadota</taxon>
        <taxon>Gammaproteobacteria</taxon>
        <taxon>Cellvibrionales</taxon>
        <taxon>Halieaceae</taxon>
        <taxon>Kineobactrum</taxon>
    </lineage>
</organism>